<accession>A0A8C3FUE6</accession>
<organism evidence="1 2">
    <name type="scientific">Chrysemys picta bellii</name>
    <name type="common">Western painted turtle</name>
    <name type="synonym">Emys bellii</name>
    <dbReference type="NCBI Taxonomy" id="8478"/>
    <lineage>
        <taxon>Eukaryota</taxon>
        <taxon>Metazoa</taxon>
        <taxon>Chordata</taxon>
        <taxon>Craniata</taxon>
        <taxon>Vertebrata</taxon>
        <taxon>Euteleostomi</taxon>
        <taxon>Archelosauria</taxon>
        <taxon>Testudinata</taxon>
        <taxon>Testudines</taxon>
        <taxon>Cryptodira</taxon>
        <taxon>Durocryptodira</taxon>
        <taxon>Testudinoidea</taxon>
        <taxon>Emydidae</taxon>
        <taxon>Chrysemys</taxon>
    </lineage>
</organism>
<dbReference type="Ensembl" id="ENSCPBT00000017179.1">
    <property type="protein sequence ID" value="ENSCPBP00000014466.1"/>
    <property type="gene ID" value="ENSCPBG00000010766.1"/>
</dbReference>
<keyword evidence="2" id="KW-1185">Reference proteome</keyword>
<sequence length="76" mass="8113">KCFAQPKSRAAAPCTRDERPAGFAGGFQARLRSVWAQELVPSLGPRSLEPVACLCVCVCVFFSPSGCVFYCNALGI</sequence>
<name>A0A8C3FUE6_CHRPI</name>
<protein>
    <submittedName>
        <fullName evidence="1">Uncharacterized protein</fullName>
    </submittedName>
</protein>
<evidence type="ECO:0000313" key="1">
    <source>
        <dbReference type="Ensembl" id="ENSCPBP00000014466.1"/>
    </source>
</evidence>
<proteinExistence type="predicted"/>
<evidence type="ECO:0000313" key="2">
    <source>
        <dbReference type="Proteomes" id="UP000694380"/>
    </source>
</evidence>
<dbReference type="Proteomes" id="UP000694380">
    <property type="component" value="Unplaced"/>
</dbReference>
<dbReference type="AlphaFoldDB" id="A0A8C3FUE6"/>
<reference evidence="1" key="2">
    <citation type="submission" date="2025-09" db="UniProtKB">
        <authorList>
            <consortium name="Ensembl"/>
        </authorList>
    </citation>
    <scope>IDENTIFICATION</scope>
</reference>
<reference evidence="1" key="1">
    <citation type="submission" date="2025-08" db="UniProtKB">
        <authorList>
            <consortium name="Ensembl"/>
        </authorList>
    </citation>
    <scope>IDENTIFICATION</scope>
</reference>